<name>A0A841J608_9SPHI</name>
<dbReference type="EMBL" id="JACHCA010000001">
    <property type="protein sequence ID" value="MBB6126237.1"/>
    <property type="molecule type" value="Genomic_DNA"/>
</dbReference>
<dbReference type="Gene3D" id="3.40.1190.20">
    <property type="match status" value="1"/>
</dbReference>
<dbReference type="Proteomes" id="UP000548326">
    <property type="component" value="Unassembled WGS sequence"/>
</dbReference>
<dbReference type="InterPro" id="IPR029056">
    <property type="entry name" value="Ribokinase-like"/>
</dbReference>
<comment type="caution">
    <text evidence="5">The sequence shown here is derived from an EMBL/GenBank/DDBJ whole genome shotgun (WGS) entry which is preliminary data.</text>
</comment>
<keyword evidence="2 5" id="KW-0808">Transferase</keyword>
<gene>
    <name evidence="5" type="ORF">HDF22_000338</name>
</gene>
<organism evidence="5 6">
    <name type="scientific">Mucilaginibacter lappiensis</name>
    <dbReference type="NCBI Taxonomy" id="354630"/>
    <lineage>
        <taxon>Bacteria</taxon>
        <taxon>Pseudomonadati</taxon>
        <taxon>Bacteroidota</taxon>
        <taxon>Sphingobacteriia</taxon>
        <taxon>Sphingobacteriales</taxon>
        <taxon>Sphingobacteriaceae</taxon>
        <taxon>Mucilaginibacter</taxon>
    </lineage>
</organism>
<dbReference type="CDD" id="cd01166">
    <property type="entry name" value="KdgK"/>
    <property type="match status" value="1"/>
</dbReference>
<keyword evidence="3 5" id="KW-0418">Kinase</keyword>
<dbReference type="AlphaFoldDB" id="A0A841J608"/>
<reference evidence="5 6" key="1">
    <citation type="submission" date="2020-08" db="EMBL/GenBank/DDBJ databases">
        <title>Genomic Encyclopedia of Type Strains, Phase IV (KMG-V): Genome sequencing to study the core and pangenomes of soil and plant-associated prokaryotes.</title>
        <authorList>
            <person name="Whitman W."/>
        </authorList>
    </citation>
    <scope>NUCLEOTIDE SEQUENCE [LARGE SCALE GENOMIC DNA]</scope>
    <source>
        <strain evidence="5 6">MP601</strain>
    </source>
</reference>
<sequence length="346" mass="38006">MSNPFENGSSKGSILSFGELLLRICPDAGGEWLHENQLPFFVGGAELNVATALALWGLPSAYFTALPDNALSTQILDYLQDKNVDTAPVYMGGDRIGLYYLTRGKDIKNNALIYDRANSAFAGLKPGQVDWDKVLNGVSWFHFSAICPAISQDVADVCVEVLEAASARNITISVDLNYRARLWQYGKQPIDVMPQLVKHADLIMGNIWAAERMLGIPVEPNVTESGQKSIYLKEAQESSQAIMAQFPKCKAVANTFRFDAGEGINYYTALYDGDKLHSSKQYDTDKVVDKVGSGDCFMAGLIYGFYSKLSPLETLEFATSAAYQKLFIEGDATNKTVQQITNAIKL</sequence>
<evidence type="ECO:0000313" key="5">
    <source>
        <dbReference type="EMBL" id="MBB6126237.1"/>
    </source>
</evidence>
<protein>
    <submittedName>
        <fullName evidence="5">2-dehydro-3-deoxygluconokinase</fullName>
        <ecNumber evidence="5">2.7.1.45</ecNumber>
    </submittedName>
</protein>
<evidence type="ECO:0000259" key="4">
    <source>
        <dbReference type="Pfam" id="PF00294"/>
    </source>
</evidence>
<evidence type="ECO:0000256" key="3">
    <source>
        <dbReference type="ARBA" id="ARBA00022777"/>
    </source>
</evidence>
<dbReference type="GO" id="GO:0008673">
    <property type="term" value="F:2-dehydro-3-deoxygluconokinase activity"/>
    <property type="evidence" value="ECO:0007669"/>
    <property type="project" value="UniProtKB-EC"/>
</dbReference>
<evidence type="ECO:0000256" key="1">
    <source>
        <dbReference type="ARBA" id="ARBA00010688"/>
    </source>
</evidence>
<dbReference type="RefSeq" id="WP_183585212.1">
    <property type="nucleotide sequence ID" value="NZ_JACHCA010000001.1"/>
</dbReference>
<proteinExistence type="inferred from homology"/>
<dbReference type="EC" id="2.7.1.45" evidence="5"/>
<evidence type="ECO:0000256" key="2">
    <source>
        <dbReference type="ARBA" id="ARBA00022679"/>
    </source>
</evidence>
<comment type="similarity">
    <text evidence="1">Belongs to the carbohydrate kinase PfkB family.</text>
</comment>
<accession>A0A841J608</accession>
<feature type="domain" description="Carbohydrate kinase PfkB" evidence="4">
    <location>
        <begin position="14"/>
        <end position="325"/>
    </location>
</feature>
<dbReference type="SUPFAM" id="SSF53613">
    <property type="entry name" value="Ribokinase-like"/>
    <property type="match status" value="1"/>
</dbReference>
<dbReference type="Pfam" id="PF00294">
    <property type="entry name" value="PfkB"/>
    <property type="match status" value="1"/>
</dbReference>
<dbReference type="PANTHER" id="PTHR43085">
    <property type="entry name" value="HEXOKINASE FAMILY MEMBER"/>
    <property type="match status" value="1"/>
</dbReference>
<dbReference type="InterPro" id="IPR050306">
    <property type="entry name" value="PfkB_Carbo_kinase"/>
</dbReference>
<dbReference type="PANTHER" id="PTHR43085:SF57">
    <property type="entry name" value="CARBOHYDRATE KINASE PFKB DOMAIN-CONTAINING PROTEIN"/>
    <property type="match status" value="1"/>
</dbReference>
<evidence type="ECO:0000313" key="6">
    <source>
        <dbReference type="Proteomes" id="UP000548326"/>
    </source>
</evidence>
<dbReference type="InterPro" id="IPR011611">
    <property type="entry name" value="PfkB_dom"/>
</dbReference>